<keyword evidence="1" id="KW-0732">Signal</keyword>
<organism evidence="2 3">
    <name type="scientific">Plakobranchus ocellatus</name>
    <dbReference type="NCBI Taxonomy" id="259542"/>
    <lineage>
        <taxon>Eukaryota</taxon>
        <taxon>Metazoa</taxon>
        <taxon>Spiralia</taxon>
        <taxon>Lophotrochozoa</taxon>
        <taxon>Mollusca</taxon>
        <taxon>Gastropoda</taxon>
        <taxon>Heterobranchia</taxon>
        <taxon>Euthyneura</taxon>
        <taxon>Panpulmonata</taxon>
        <taxon>Sacoglossa</taxon>
        <taxon>Placobranchoidea</taxon>
        <taxon>Plakobranchidae</taxon>
        <taxon>Plakobranchus</taxon>
    </lineage>
</organism>
<evidence type="ECO:0000256" key="1">
    <source>
        <dbReference type="SAM" id="SignalP"/>
    </source>
</evidence>
<dbReference type="AlphaFoldDB" id="A0AAV3Y933"/>
<evidence type="ECO:0000313" key="3">
    <source>
        <dbReference type="Proteomes" id="UP000735302"/>
    </source>
</evidence>
<evidence type="ECO:0000313" key="2">
    <source>
        <dbReference type="EMBL" id="GFN79022.1"/>
    </source>
</evidence>
<sequence length="109" mass="12217">MAGNGVLLTVLLVNCVWLWPEQAHVFASQSGLDSHEKSANLVPEELREEQDNIVHELLKESGEHFTPQFELESPILGNNVCPQKSKGKNVEMAASVIFRNQALKFQNMM</sequence>
<feature type="chain" id="PRO_5043528489" evidence="1">
    <location>
        <begin position="24"/>
        <end position="109"/>
    </location>
</feature>
<dbReference type="EMBL" id="BLXT01000624">
    <property type="protein sequence ID" value="GFN79022.1"/>
    <property type="molecule type" value="Genomic_DNA"/>
</dbReference>
<protein>
    <submittedName>
        <fullName evidence="2">Uncharacterized protein</fullName>
    </submittedName>
</protein>
<name>A0AAV3Y933_9GAST</name>
<reference evidence="2 3" key="1">
    <citation type="journal article" date="2021" name="Elife">
        <title>Chloroplast acquisition without the gene transfer in kleptoplastic sea slugs, Plakobranchus ocellatus.</title>
        <authorList>
            <person name="Maeda T."/>
            <person name="Takahashi S."/>
            <person name="Yoshida T."/>
            <person name="Shimamura S."/>
            <person name="Takaki Y."/>
            <person name="Nagai Y."/>
            <person name="Toyoda A."/>
            <person name="Suzuki Y."/>
            <person name="Arimoto A."/>
            <person name="Ishii H."/>
            <person name="Satoh N."/>
            <person name="Nishiyama T."/>
            <person name="Hasebe M."/>
            <person name="Maruyama T."/>
            <person name="Minagawa J."/>
            <person name="Obokata J."/>
            <person name="Shigenobu S."/>
        </authorList>
    </citation>
    <scope>NUCLEOTIDE SEQUENCE [LARGE SCALE GENOMIC DNA]</scope>
</reference>
<gene>
    <name evidence="2" type="ORF">PoB_000552800</name>
</gene>
<dbReference type="Proteomes" id="UP000735302">
    <property type="component" value="Unassembled WGS sequence"/>
</dbReference>
<comment type="caution">
    <text evidence="2">The sequence shown here is derived from an EMBL/GenBank/DDBJ whole genome shotgun (WGS) entry which is preliminary data.</text>
</comment>
<keyword evidence="3" id="KW-1185">Reference proteome</keyword>
<feature type="signal peptide" evidence="1">
    <location>
        <begin position="1"/>
        <end position="23"/>
    </location>
</feature>
<accession>A0AAV3Y933</accession>
<proteinExistence type="predicted"/>